<dbReference type="EMBL" id="JBBKXX010000001">
    <property type="protein sequence ID" value="MFD3407754.1"/>
    <property type="molecule type" value="Genomic_DNA"/>
</dbReference>
<dbReference type="InterPro" id="IPR014729">
    <property type="entry name" value="Rossmann-like_a/b/a_fold"/>
</dbReference>
<evidence type="ECO:0000256" key="13">
    <source>
        <dbReference type="ARBA" id="ARBA00047880"/>
    </source>
</evidence>
<evidence type="ECO:0000259" key="16">
    <source>
        <dbReference type="SMART" id="SM00904"/>
    </source>
</evidence>
<comment type="pathway">
    <text evidence="3 15">Cofactor biosynthesis; FMN biosynthesis; FMN from riboflavin (ATP route): step 1/1.</text>
</comment>
<dbReference type="Proteomes" id="UP001598019">
    <property type="component" value="Unassembled WGS sequence"/>
</dbReference>
<comment type="catalytic activity">
    <reaction evidence="13 15">
        <text>riboflavin + ATP = FMN + ADP + H(+)</text>
        <dbReference type="Rhea" id="RHEA:14357"/>
        <dbReference type="ChEBI" id="CHEBI:15378"/>
        <dbReference type="ChEBI" id="CHEBI:30616"/>
        <dbReference type="ChEBI" id="CHEBI:57986"/>
        <dbReference type="ChEBI" id="CHEBI:58210"/>
        <dbReference type="ChEBI" id="CHEBI:456216"/>
        <dbReference type="EC" id="2.7.1.26"/>
    </reaction>
</comment>
<comment type="catalytic activity">
    <reaction evidence="14 15">
        <text>FMN + ATP + H(+) = FAD + diphosphate</text>
        <dbReference type="Rhea" id="RHEA:17237"/>
        <dbReference type="ChEBI" id="CHEBI:15378"/>
        <dbReference type="ChEBI" id="CHEBI:30616"/>
        <dbReference type="ChEBI" id="CHEBI:33019"/>
        <dbReference type="ChEBI" id="CHEBI:57692"/>
        <dbReference type="ChEBI" id="CHEBI:58210"/>
        <dbReference type="EC" id="2.7.7.2"/>
    </reaction>
</comment>
<keyword evidence="6 15" id="KW-0808">Transferase</keyword>
<keyword evidence="18" id="KW-1185">Reference proteome</keyword>
<evidence type="ECO:0000256" key="4">
    <source>
        <dbReference type="ARBA" id="ARBA00022630"/>
    </source>
</evidence>
<protein>
    <recommendedName>
        <fullName evidence="15">Riboflavin biosynthesis protein</fullName>
    </recommendedName>
    <domain>
        <recommendedName>
            <fullName evidence="15">Riboflavin kinase</fullName>
            <ecNumber evidence="15">2.7.1.26</ecNumber>
        </recommendedName>
        <alternativeName>
            <fullName evidence="15">Flavokinase</fullName>
        </alternativeName>
    </domain>
    <domain>
        <recommendedName>
            <fullName evidence="15">FMN adenylyltransferase</fullName>
            <ecNumber evidence="15">2.7.7.2</ecNumber>
        </recommendedName>
        <alternativeName>
            <fullName evidence="15">FAD pyrophosphorylase</fullName>
        </alternativeName>
        <alternativeName>
            <fullName evidence="15">FAD synthase</fullName>
        </alternativeName>
    </domain>
</protein>
<dbReference type="InterPro" id="IPR015865">
    <property type="entry name" value="Riboflavin_kinase_bac/euk"/>
</dbReference>
<evidence type="ECO:0000256" key="11">
    <source>
        <dbReference type="ARBA" id="ARBA00022840"/>
    </source>
</evidence>
<evidence type="ECO:0000256" key="8">
    <source>
        <dbReference type="ARBA" id="ARBA00022741"/>
    </source>
</evidence>
<comment type="pathway">
    <text evidence="2 15">Cofactor biosynthesis; FAD biosynthesis; FAD from FMN: step 1/1.</text>
</comment>
<dbReference type="Pfam" id="PF06574">
    <property type="entry name" value="FAD_syn"/>
    <property type="match status" value="1"/>
</dbReference>
<feature type="domain" description="Riboflavin kinase" evidence="16">
    <location>
        <begin position="180"/>
        <end position="306"/>
    </location>
</feature>
<sequence length="312" mass="34794">MKCFYSFDKVQVEGHTAVTIGMFDGIHLGHIKVIQGCLQVAKDSGLKTCVITFSNHPADHFTGKRNELLMPMQEKIVALESLGIDYAIILPFDSFIVELPAKDFIQDQLLDRLKATIVVLGYDNHFGKNREGSIAFIQDKFSAELEAISIDVAKVDDVIVSSSQIKKYLSEGEVLKAKAMLGQPFSISGKVIHGNQNGRKIGFPTANMSLHADNKFIPQLGVYLCEVKVESGSFYGLTNMGYRPTLNKDEGIHIETHILGFDGDIYGQNIEIQFMEKIRSEKRFDSFEELKNQIAADLAWAKLYLAQVHVTS</sequence>
<dbReference type="InterPro" id="IPR015864">
    <property type="entry name" value="FAD_synthase"/>
</dbReference>
<keyword evidence="7 15" id="KW-0548">Nucleotidyltransferase</keyword>
<keyword evidence="8 15" id="KW-0547">Nucleotide-binding</keyword>
<dbReference type="PANTHER" id="PTHR22749:SF6">
    <property type="entry name" value="RIBOFLAVIN KINASE"/>
    <property type="match status" value="1"/>
</dbReference>
<gene>
    <name evidence="17" type="primary">ribF</name>
    <name evidence="17" type="ORF">SKC37_03715</name>
</gene>
<dbReference type="NCBIfam" id="TIGR00083">
    <property type="entry name" value="ribF"/>
    <property type="match status" value="1"/>
</dbReference>
<dbReference type="GO" id="GO:0008531">
    <property type="term" value="F:riboflavin kinase activity"/>
    <property type="evidence" value="ECO:0007669"/>
    <property type="project" value="UniProtKB-EC"/>
</dbReference>
<evidence type="ECO:0000256" key="9">
    <source>
        <dbReference type="ARBA" id="ARBA00022777"/>
    </source>
</evidence>
<comment type="caution">
    <text evidence="17">The sequence shown here is derived from an EMBL/GenBank/DDBJ whole genome shotgun (WGS) entry which is preliminary data.</text>
</comment>
<comment type="similarity">
    <text evidence="15">Belongs to the ribF family.</text>
</comment>
<dbReference type="PIRSF" id="PIRSF004491">
    <property type="entry name" value="FAD_Synth"/>
    <property type="match status" value="1"/>
</dbReference>
<keyword evidence="5 15" id="KW-0288">FMN</keyword>
<organism evidence="17 18">
    <name type="scientific">Aquirufa esocilacus</name>
    <dbReference type="NCBI Taxonomy" id="3096513"/>
    <lineage>
        <taxon>Bacteria</taxon>
        <taxon>Pseudomonadati</taxon>
        <taxon>Bacteroidota</taxon>
        <taxon>Cytophagia</taxon>
        <taxon>Cytophagales</taxon>
        <taxon>Flectobacillaceae</taxon>
        <taxon>Aquirufa</taxon>
    </lineage>
</organism>
<dbReference type="EC" id="2.7.1.26" evidence="15"/>
<proteinExistence type="inferred from homology"/>
<dbReference type="SUPFAM" id="SSF52374">
    <property type="entry name" value="Nucleotidylyl transferase"/>
    <property type="match status" value="1"/>
</dbReference>
<dbReference type="Gene3D" id="3.40.50.620">
    <property type="entry name" value="HUPs"/>
    <property type="match status" value="1"/>
</dbReference>
<keyword evidence="11 15" id="KW-0067">ATP-binding</keyword>
<dbReference type="InterPro" id="IPR023468">
    <property type="entry name" value="Riboflavin_kinase"/>
</dbReference>
<reference evidence="17 18" key="1">
    <citation type="submission" date="2024-03" db="EMBL/GenBank/DDBJ databases">
        <title>Aquirufa genome sequencing.</title>
        <authorList>
            <person name="Pitt A."/>
            <person name="Hahn M.W."/>
        </authorList>
    </citation>
    <scope>NUCLEOTIDE SEQUENCE [LARGE SCALE GENOMIC DNA]</scope>
    <source>
        <strain evidence="17 18">HETE-83D</strain>
    </source>
</reference>
<dbReference type="PANTHER" id="PTHR22749">
    <property type="entry name" value="RIBOFLAVIN KINASE/FMN ADENYLYLTRANSFERASE"/>
    <property type="match status" value="1"/>
</dbReference>
<evidence type="ECO:0000256" key="6">
    <source>
        <dbReference type="ARBA" id="ARBA00022679"/>
    </source>
</evidence>
<dbReference type="InterPro" id="IPR023465">
    <property type="entry name" value="Riboflavin_kinase_dom_sf"/>
</dbReference>
<dbReference type="InterPro" id="IPR002606">
    <property type="entry name" value="Riboflavin_kinase_bac"/>
</dbReference>
<dbReference type="Gene3D" id="2.40.30.30">
    <property type="entry name" value="Riboflavin kinase-like"/>
    <property type="match status" value="1"/>
</dbReference>
<evidence type="ECO:0000256" key="14">
    <source>
        <dbReference type="ARBA" id="ARBA00049494"/>
    </source>
</evidence>
<evidence type="ECO:0000256" key="12">
    <source>
        <dbReference type="ARBA" id="ARBA00023268"/>
    </source>
</evidence>
<dbReference type="NCBIfam" id="NF004162">
    <property type="entry name" value="PRK05627.1-5"/>
    <property type="match status" value="1"/>
</dbReference>
<evidence type="ECO:0000256" key="2">
    <source>
        <dbReference type="ARBA" id="ARBA00004726"/>
    </source>
</evidence>
<evidence type="ECO:0000256" key="1">
    <source>
        <dbReference type="ARBA" id="ARBA00002121"/>
    </source>
</evidence>
<dbReference type="SMART" id="SM00904">
    <property type="entry name" value="Flavokinase"/>
    <property type="match status" value="1"/>
</dbReference>
<evidence type="ECO:0000256" key="10">
    <source>
        <dbReference type="ARBA" id="ARBA00022827"/>
    </source>
</evidence>
<dbReference type="RefSeq" id="WP_377980168.1">
    <property type="nucleotide sequence ID" value="NZ_JBBKXX010000001.1"/>
</dbReference>
<evidence type="ECO:0000256" key="15">
    <source>
        <dbReference type="PIRNR" id="PIRNR004491"/>
    </source>
</evidence>
<dbReference type="CDD" id="cd02064">
    <property type="entry name" value="FAD_synthetase_N"/>
    <property type="match status" value="1"/>
</dbReference>
<evidence type="ECO:0000256" key="3">
    <source>
        <dbReference type="ARBA" id="ARBA00005201"/>
    </source>
</evidence>
<dbReference type="EC" id="2.7.7.2" evidence="15"/>
<dbReference type="Pfam" id="PF01687">
    <property type="entry name" value="Flavokinase"/>
    <property type="match status" value="1"/>
</dbReference>
<dbReference type="GO" id="GO:0003919">
    <property type="term" value="F:FMN adenylyltransferase activity"/>
    <property type="evidence" value="ECO:0007669"/>
    <property type="project" value="UniProtKB-EC"/>
</dbReference>
<evidence type="ECO:0000313" key="17">
    <source>
        <dbReference type="EMBL" id="MFD3407754.1"/>
    </source>
</evidence>
<evidence type="ECO:0000256" key="7">
    <source>
        <dbReference type="ARBA" id="ARBA00022695"/>
    </source>
</evidence>
<name>A0ABW6DGD6_9BACT</name>
<keyword evidence="4 15" id="KW-0285">Flavoprotein</keyword>
<keyword evidence="10 15" id="KW-0274">FAD</keyword>
<evidence type="ECO:0000256" key="5">
    <source>
        <dbReference type="ARBA" id="ARBA00022643"/>
    </source>
</evidence>
<dbReference type="SUPFAM" id="SSF82114">
    <property type="entry name" value="Riboflavin kinase-like"/>
    <property type="match status" value="1"/>
</dbReference>
<keyword evidence="12" id="KW-0511">Multifunctional enzyme</keyword>
<comment type="function">
    <text evidence="1">Catalyzes the phosphorylation of riboflavin to FMN followed by the adenylation of FMN to FAD.</text>
</comment>
<keyword evidence="9 15" id="KW-0418">Kinase</keyword>
<accession>A0ABW6DGD6</accession>
<evidence type="ECO:0000313" key="18">
    <source>
        <dbReference type="Proteomes" id="UP001598019"/>
    </source>
</evidence>